<evidence type="ECO:0000313" key="2">
    <source>
        <dbReference type="EMBL" id="MFC5846821.1"/>
    </source>
</evidence>
<dbReference type="Proteomes" id="UP001595979">
    <property type="component" value="Unassembled WGS sequence"/>
</dbReference>
<sequence length="221" mass="24791">MTRTVSEAAPYERLVRHLSRLDRGQLAGLRRSLGDDRPGQSVPWLAGLFLRAGLGQPAQRQWQALALVAGLYALVERPEGAPEEGEPAPPTKRDSFGWTFGGLYLAQDQRPSTEKRFLALLDADMDALPYALRQAVTLLHADDRKPDWVQLLRDVNLWDHDPAGDDIRRRWARDFYRSAERTPEAQAPADAPTTAERPEQPPRPAPRPAPTLFDEEGDETL</sequence>
<protein>
    <submittedName>
        <fullName evidence="2">Type I-E CRISPR-associated protein Cse2/CasB</fullName>
    </submittedName>
</protein>
<name>A0ABW1DGL3_9DEIO</name>
<dbReference type="NCBIfam" id="TIGR02548">
    <property type="entry name" value="casB_cse2"/>
    <property type="match status" value="1"/>
</dbReference>
<evidence type="ECO:0000256" key="1">
    <source>
        <dbReference type="SAM" id="MobiDB-lite"/>
    </source>
</evidence>
<organism evidence="2 3">
    <name type="scientific">Deinococcus petrolearius</name>
    <dbReference type="NCBI Taxonomy" id="1751295"/>
    <lineage>
        <taxon>Bacteria</taxon>
        <taxon>Thermotogati</taxon>
        <taxon>Deinococcota</taxon>
        <taxon>Deinococci</taxon>
        <taxon>Deinococcales</taxon>
        <taxon>Deinococcaceae</taxon>
        <taxon>Deinococcus</taxon>
    </lineage>
</organism>
<accession>A0ABW1DGL3</accession>
<dbReference type="Pfam" id="PF09485">
    <property type="entry name" value="CRISPR_Cse2"/>
    <property type="match status" value="1"/>
</dbReference>
<comment type="caution">
    <text evidence="2">The sequence shown here is derived from an EMBL/GenBank/DDBJ whole genome shotgun (WGS) entry which is preliminary data.</text>
</comment>
<proteinExistence type="predicted"/>
<dbReference type="InterPro" id="IPR038287">
    <property type="entry name" value="Cse2_sf"/>
</dbReference>
<evidence type="ECO:0000313" key="3">
    <source>
        <dbReference type="Proteomes" id="UP001595979"/>
    </source>
</evidence>
<keyword evidence="3" id="KW-1185">Reference proteome</keyword>
<feature type="region of interest" description="Disordered" evidence="1">
    <location>
        <begin position="179"/>
        <end position="221"/>
    </location>
</feature>
<reference evidence="3" key="1">
    <citation type="journal article" date="2019" name="Int. J. Syst. Evol. Microbiol.">
        <title>The Global Catalogue of Microorganisms (GCM) 10K type strain sequencing project: providing services to taxonomists for standard genome sequencing and annotation.</title>
        <authorList>
            <consortium name="The Broad Institute Genomics Platform"/>
            <consortium name="The Broad Institute Genome Sequencing Center for Infectious Disease"/>
            <person name="Wu L."/>
            <person name="Ma J."/>
        </authorList>
    </citation>
    <scope>NUCLEOTIDE SEQUENCE [LARGE SCALE GENOMIC DNA]</scope>
    <source>
        <strain evidence="3">CGMCC 1.15053</strain>
    </source>
</reference>
<dbReference type="Gene3D" id="1.10.520.40">
    <property type="entry name" value="CRISPR-associated protein Cse2"/>
    <property type="match status" value="1"/>
</dbReference>
<dbReference type="RefSeq" id="WP_380045276.1">
    <property type="nucleotide sequence ID" value="NZ_JBHSOH010000002.1"/>
</dbReference>
<dbReference type="EMBL" id="JBHSOH010000002">
    <property type="protein sequence ID" value="MFC5846821.1"/>
    <property type="molecule type" value="Genomic_DNA"/>
</dbReference>
<gene>
    <name evidence="2" type="primary">casB</name>
    <name evidence="2" type="synonym">cse2</name>
    <name evidence="2" type="ORF">ACFPQ6_00725</name>
</gene>
<dbReference type="InterPro" id="IPR013382">
    <property type="entry name" value="CRISPR-assoc_prot_Cse2"/>
</dbReference>
<dbReference type="CDD" id="cd09731">
    <property type="entry name" value="Cse2_I-E"/>
    <property type="match status" value="1"/>
</dbReference>